<dbReference type="AlphaFoldDB" id="V6KSA4"/>
<sequence>MAAARRTTGCCTRPRPCGACDGSANCAASASRNEHELGAIIEYGIGHPAVRSTAFQPVTHSGRHVPFDPLNRLTDTPYGSKTARPTQDR</sequence>
<accession>V6KSA4</accession>
<evidence type="ECO:0000313" key="2">
    <source>
        <dbReference type="EMBL" id="EST34276.1"/>
    </source>
</evidence>
<organism evidence="2 3">
    <name type="scientific">Streptomyces roseochromogenus subsp. oscitans DS 12.976</name>
    <dbReference type="NCBI Taxonomy" id="1352936"/>
    <lineage>
        <taxon>Bacteria</taxon>
        <taxon>Bacillati</taxon>
        <taxon>Actinomycetota</taxon>
        <taxon>Actinomycetes</taxon>
        <taxon>Kitasatosporales</taxon>
        <taxon>Streptomycetaceae</taxon>
        <taxon>Streptomyces</taxon>
    </lineage>
</organism>
<dbReference type="Proteomes" id="UP000017984">
    <property type="component" value="Chromosome"/>
</dbReference>
<comment type="caution">
    <text evidence="2">The sequence shown here is derived from an EMBL/GenBank/DDBJ whole genome shotgun (WGS) entry which is preliminary data.</text>
</comment>
<evidence type="ECO:0000256" key="1">
    <source>
        <dbReference type="SAM" id="MobiDB-lite"/>
    </source>
</evidence>
<reference evidence="2 3" key="1">
    <citation type="journal article" date="2014" name="Genome Announc.">
        <title>Draft Genome Sequence of Streptomyces roseochromogenes subsp. oscitans DS 12.976, Producer of the Aminocoumarin Antibiotic Clorobiocin.</title>
        <authorList>
            <person name="Ruckert C."/>
            <person name="Kalinowski J."/>
            <person name="Heide L."/>
            <person name="Apel A.K."/>
        </authorList>
    </citation>
    <scope>NUCLEOTIDE SEQUENCE [LARGE SCALE GENOMIC DNA]</scope>
    <source>
        <strain evidence="2 3">DS 12.976</strain>
    </source>
</reference>
<proteinExistence type="predicted"/>
<feature type="region of interest" description="Disordered" evidence="1">
    <location>
        <begin position="59"/>
        <end position="89"/>
    </location>
</feature>
<dbReference type="HOGENOM" id="CLU_2453422_0_0_11"/>
<dbReference type="STRING" id="1352936.M878_11005"/>
<feature type="compositionally biased region" description="Polar residues" evidence="1">
    <location>
        <begin position="73"/>
        <end position="89"/>
    </location>
</feature>
<dbReference type="PATRIC" id="fig|1352936.5.peg.2333"/>
<evidence type="ECO:0000313" key="3">
    <source>
        <dbReference type="Proteomes" id="UP000017984"/>
    </source>
</evidence>
<gene>
    <name evidence="2" type="ORF">M878_11005</name>
</gene>
<keyword evidence="3" id="KW-1185">Reference proteome</keyword>
<protein>
    <submittedName>
        <fullName evidence="2">Uncharacterized protein</fullName>
    </submittedName>
</protein>
<name>V6KSA4_STRRC</name>
<dbReference type="EMBL" id="AWQX01000083">
    <property type="protein sequence ID" value="EST34276.1"/>
    <property type="molecule type" value="Genomic_DNA"/>
</dbReference>